<protein>
    <submittedName>
        <fullName evidence="1">Uncharacterized protein</fullName>
    </submittedName>
</protein>
<gene>
    <name evidence="1" type="ORF">CEXT_609851</name>
</gene>
<dbReference type="EMBL" id="BPLR01021275">
    <property type="protein sequence ID" value="GIX87890.1"/>
    <property type="molecule type" value="Genomic_DNA"/>
</dbReference>
<comment type="caution">
    <text evidence="1">The sequence shown here is derived from an EMBL/GenBank/DDBJ whole genome shotgun (WGS) entry which is preliminary data.</text>
</comment>
<accession>A0AAV4NVW8</accession>
<name>A0AAV4NVW8_CAEEX</name>
<dbReference type="AlphaFoldDB" id="A0AAV4NVW8"/>
<evidence type="ECO:0000313" key="2">
    <source>
        <dbReference type="Proteomes" id="UP001054945"/>
    </source>
</evidence>
<reference evidence="1 2" key="1">
    <citation type="submission" date="2021-06" db="EMBL/GenBank/DDBJ databases">
        <title>Caerostris extrusa draft genome.</title>
        <authorList>
            <person name="Kono N."/>
            <person name="Arakawa K."/>
        </authorList>
    </citation>
    <scope>NUCLEOTIDE SEQUENCE [LARGE SCALE GENOMIC DNA]</scope>
</reference>
<dbReference type="Proteomes" id="UP001054945">
    <property type="component" value="Unassembled WGS sequence"/>
</dbReference>
<sequence length="170" mass="19693">MSSRPSETKIYPNYPRFPDPYLNKANGRTLFPWRGTQEKSVVLSDFLFRFTLKTNRISLQHNLRPRTGKKKGPYLKKANGRTLFPRGEHKKISGPVRFPVPFHSKDQSDFSPTQSSSSDGKEKVIWRSIVVLLQFPCQAEFGFSERNRTNTRAIVLLLTLVIIKYVYNSR</sequence>
<proteinExistence type="predicted"/>
<organism evidence="1 2">
    <name type="scientific">Caerostris extrusa</name>
    <name type="common">Bark spider</name>
    <name type="synonym">Caerostris bankana</name>
    <dbReference type="NCBI Taxonomy" id="172846"/>
    <lineage>
        <taxon>Eukaryota</taxon>
        <taxon>Metazoa</taxon>
        <taxon>Ecdysozoa</taxon>
        <taxon>Arthropoda</taxon>
        <taxon>Chelicerata</taxon>
        <taxon>Arachnida</taxon>
        <taxon>Araneae</taxon>
        <taxon>Araneomorphae</taxon>
        <taxon>Entelegynae</taxon>
        <taxon>Araneoidea</taxon>
        <taxon>Araneidae</taxon>
        <taxon>Caerostris</taxon>
    </lineage>
</organism>
<evidence type="ECO:0000313" key="1">
    <source>
        <dbReference type="EMBL" id="GIX87890.1"/>
    </source>
</evidence>
<keyword evidence="2" id="KW-1185">Reference proteome</keyword>